<feature type="domain" description="Photolyase/cryptochrome alpha/beta" evidence="7">
    <location>
        <begin position="2"/>
        <end position="131"/>
    </location>
</feature>
<name>A0ABS1NM24_9ACTN</name>
<evidence type="ECO:0000259" key="7">
    <source>
        <dbReference type="PROSITE" id="PS51645"/>
    </source>
</evidence>
<evidence type="ECO:0000256" key="5">
    <source>
        <dbReference type="RuleBase" id="RU004182"/>
    </source>
</evidence>
<keyword evidence="9" id="KW-1185">Reference proteome</keyword>
<proteinExistence type="inferred from homology"/>
<dbReference type="Proteomes" id="UP000634229">
    <property type="component" value="Unassembled WGS sequence"/>
</dbReference>
<comment type="similarity">
    <text evidence="5">Belongs to the DNA photolyase family.</text>
</comment>
<dbReference type="InterPro" id="IPR006050">
    <property type="entry name" value="DNA_photolyase_N"/>
</dbReference>
<evidence type="ECO:0000256" key="1">
    <source>
        <dbReference type="ARBA" id="ARBA00001974"/>
    </source>
</evidence>
<evidence type="ECO:0000256" key="2">
    <source>
        <dbReference type="ARBA" id="ARBA00022630"/>
    </source>
</evidence>
<dbReference type="InterPro" id="IPR005101">
    <property type="entry name" value="Cryptochr/Photolyase_FAD-bd"/>
</dbReference>
<dbReference type="Gene3D" id="1.10.579.10">
    <property type="entry name" value="DNA Cyclobutane Dipyrimidine Photolyase, subunit A, domain 3"/>
    <property type="match status" value="1"/>
</dbReference>
<dbReference type="PROSITE" id="PS00691">
    <property type="entry name" value="DNA_PHOTOLYASES_1_2"/>
    <property type="match status" value="1"/>
</dbReference>
<keyword evidence="3 5" id="KW-0274">FAD</keyword>
<dbReference type="Gene3D" id="1.25.40.80">
    <property type="match status" value="1"/>
</dbReference>
<dbReference type="PANTHER" id="PTHR11455:SF9">
    <property type="entry name" value="CRYPTOCHROME CIRCADIAN CLOCK 5 ISOFORM X1"/>
    <property type="match status" value="1"/>
</dbReference>
<dbReference type="PROSITE" id="PS51645">
    <property type="entry name" value="PHR_CRY_ALPHA_BETA"/>
    <property type="match status" value="1"/>
</dbReference>
<protein>
    <submittedName>
        <fullName evidence="8">Deoxyribodipyrimidine photo-lyase</fullName>
    </submittedName>
</protein>
<evidence type="ECO:0000256" key="4">
    <source>
        <dbReference type="ARBA" id="ARBA00022991"/>
    </source>
</evidence>
<sequence>MTTSIAVFTSDLRLRDNPVLHAALRAADQVVPLFVADHGLARTGFAVPNRVAFLADALADLDAGLRERGGALVLRKGDPVAEIRRVADRIDATEVHIAGGVSGYAGRREARLRAALAADGRTLRVHGAVVTAVEPGEVVPAGKDHFAVFTPYFRAWQRIGQRRVLAAPRAVPLPELSGLRSEPLSAVTSLAPGTPSPGLPEGGETAGRRRFHTWRRSGLDGYADDHDDLAGDATSRLSPYLHFGCLSPVELVCRARESGGAGAEAFVRQLAWRDFHHQVLAARPDAAHTDYRARHDRWRADDAEIAAWKAGRTGYPLVDAGMRQLGHEGWMHNRARLLVASFLTKTLYTDWRIGAQHFLDLLVDGDMANNQLNWQWVAGTGTDTRPNRVLNPLAQARRFDPDGAYVRRWVPELAGVRGPRVHTPWRLPEDERSRLDYPDPIVDLEAGLARFRRARRRD</sequence>
<reference evidence="8 9" key="1">
    <citation type="submission" date="2021-01" db="EMBL/GenBank/DDBJ databases">
        <title>WGS of actinomycetes isolated from Thailand.</title>
        <authorList>
            <person name="Thawai C."/>
        </authorList>
    </citation>
    <scope>NUCLEOTIDE SEQUENCE [LARGE SCALE GENOMIC DNA]</scope>
    <source>
        <strain evidence="8 9">CA1R205</strain>
    </source>
</reference>
<keyword evidence="2 5" id="KW-0285">Flavoprotein</keyword>
<evidence type="ECO:0000256" key="3">
    <source>
        <dbReference type="ARBA" id="ARBA00022827"/>
    </source>
</evidence>
<evidence type="ECO:0000313" key="8">
    <source>
        <dbReference type="EMBL" id="MBL1100900.1"/>
    </source>
</evidence>
<dbReference type="InterPro" id="IPR018394">
    <property type="entry name" value="DNA_photolyase_1_CS_C"/>
</dbReference>
<dbReference type="SUPFAM" id="SSF52425">
    <property type="entry name" value="Cryptochrome/photolyase, N-terminal domain"/>
    <property type="match status" value="1"/>
</dbReference>
<dbReference type="SUPFAM" id="SSF48173">
    <property type="entry name" value="Cryptochrome/photolyase FAD-binding domain"/>
    <property type="match status" value="1"/>
</dbReference>
<accession>A0ABS1NM24</accession>
<dbReference type="Pfam" id="PF00875">
    <property type="entry name" value="DNA_photolyase"/>
    <property type="match status" value="1"/>
</dbReference>
<dbReference type="Pfam" id="PF03441">
    <property type="entry name" value="FAD_binding_7"/>
    <property type="match status" value="1"/>
</dbReference>
<evidence type="ECO:0000313" key="9">
    <source>
        <dbReference type="Proteomes" id="UP000634229"/>
    </source>
</evidence>
<comment type="cofactor">
    <cofactor evidence="1">
        <name>FAD</name>
        <dbReference type="ChEBI" id="CHEBI:57692"/>
    </cofactor>
</comment>
<dbReference type="PROSITE" id="PS00394">
    <property type="entry name" value="DNA_PHOTOLYASES_1_1"/>
    <property type="match status" value="1"/>
</dbReference>
<organism evidence="8 9">
    <name type="scientific">Streptomyces coffeae</name>
    <dbReference type="NCBI Taxonomy" id="621382"/>
    <lineage>
        <taxon>Bacteria</taxon>
        <taxon>Bacillati</taxon>
        <taxon>Actinomycetota</taxon>
        <taxon>Actinomycetes</taxon>
        <taxon>Kitasatosporales</taxon>
        <taxon>Streptomycetaceae</taxon>
        <taxon>Streptomyces</taxon>
    </lineage>
</organism>
<keyword evidence="4 5" id="KW-0157">Chromophore</keyword>
<gene>
    <name evidence="8" type="ORF">JK363_30380</name>
</gene>
<dbReference type="InterPro" id="IPR036134">
    <property type="entry name" value="Crypto/Photolyase_FAD-like_sf"/>
</dbReference>
<dbReference type="InterPro" id="IPR036155">
    <property type="entry name" value="Crypto/Photolyase_N_sf"/>
</dbReference>
<dbReference type="InterPro" id="IPR002081">
    <property type="entry name" value="Cryptochrome/DNA_photolyase_1"/>
</dbReference>
<dbReference type="PANTHER" id="PTHR11455">
    <property type="entry name" value="CRYPTOCHROME"/>
    <property type="match status" value="1"/>
</dbReference>
<dbReference type="RefSeq" id="WP_201879908.1">
    <property type="nucleotide sequence ID" value="NZ_JAERRF010000023.1"/>
</dbReference>
<dbReference type="Gene3D" id="3.40.50.620">
    <property type="entry name" value="HUPs"/>
    <property type="match status" value="1"/>
</dbReference>
<evidence type="ECO:0000256" key="6">
    <source>
        <dbReference type="SAM" id="MobiDB-lite"/>
    </source>
</evidence>
<dbReference type="InterPro" id="IPR014729">
    <property type="entry name" value="Rossmann-like_a/b/a_fold"/>
</dbReference>
<comment type="caution">
    <text evidence="8">The sequence shown here is derived from an EMBL/GenBank/DDBJ whole genome shotgun (WGS) entry which is preliminary data.</text>
</comment>
<dbReference type="PRINTS" id="PR00147">
    <property type="entry name" value="DNAPHOTLYASE"/>
</dbReference>
<feature type="region of interest" description="Disordered" evidence="6">
    <location>
        <begin position="186"/>
        <end position="207"/>
    </location>
</feature>
<dbReference type="EMBL" id="JAERRF010000023">
    <property type="protein sequence ID" value="MBL1100900.1"/>
    <property type="molecule type" value="Genomic_DNA"/>
</dbReference>